<dbReference type="Proteomes" id="UP000188268">
    <property type="component" value="Unassembled WGS sequence"/>
</dbReference>
<gene>
    <name evidence="1" type="ORF">CCACVL1_23478</name>
</gene>
<reference evidence="1 2" key="1">
    <citation type="submission" date="2013-09" db="EMBL/GenBank/DDBJ databases">
        <title>Corchorus capsularis genome sequencing.</title>
        <authorList>
            <person name="Alam M."/>
            <person name="Haque M.S."/>
            <person name="Islam M.S."/>
            <person name="Emdad E.M."/>
            <person name="Islam M.M."/>
            <person name="Ahmed B."/>
            <person name="Halim A."/>
            <person name="Hossen Q.M.M."/>
            <person name="Hossain M.Z."/>
            <person name="Ahmed R."/>
            <person name="Khan M.M."/>
            <person name="Islam R."/>
            <person name="Rashid M.M."/>
            <person name="Khan S.A."/>
            <person name="Rahman M.S."/>
            <person name="Alam M."/>
        </authorList>
    </citation>
    <scope>NUCLEOTIDE SEQUENCE [LARGE SCALE GENOMIC DNA]</scope>
    <source>
        <strain evidence="2">cv. CVL-1</strain>
        <tissue evidence="1">Whole seedling</tissue>
    </source>
</reference>
<accession>A0A1R3GTN6</accession>
<protein>
    <submittedName>
        <fullName evidence="1">Uncharacterized protein</fullName>
    </submittedName>
</protein>
<evidence type="ECO:0000313" key="1">
    <source>
        <dbReference type="EMBL" id="OMO61488.1"/>
    </source>
</evidence>
<name>A0A1R3GTN6_COCAP</name>
<comment type="caution">
    <text evidence="1">The sequence shown here is derived from an EMBL/GenBank/DDBJ whole genome shotgun (WGS) entry which is preliminary data.</text>
</comment>
<proteinExistence type="predicted"/>
<dbReference type="Gramene" id="OMO61488">
    <property type="protein sequence ID" value="OMO61488"/>
    <property type="gene ID" value="CCACVL1_23478"/>
</dbReference>
<dbReference type="AlphaFoldDB" id="A0A1R3GTN6"/>
<keyword evidence="2" id="KW-1185">Reference proteome</keyword>
<dbReference type="EMBL" id="AWWV01013445">
    <property type="protein sequence ID" value="OMO61488.1"/>
    <property type="molecule type" value="Genomic_DNA"/>
</dbReference>
<organism evidence="1 2">
    <name type="scientific">Corchorus capsularis</name>
    <name type="common">Jute</name>
    <dbReference type="NCBI Taxonomy" id="210143"/>
    <lineage>
        <taxon>Eukaryota</taxon>
        <taxon>Viridiplantae</taxon>
        <taxon>Streptophyta</taxon>
        <taxon>Embryophyta</taxon>
        <taxon>Tracheophyta</taxon>
        <taxon>Spermatophyta</taxon>
        <taxon>Magnoliopsida</taxon>
        <taxon>eudicotyledons</taxon>
        <taxon>Gunneridae</taxon>
        <taxon>Pentapetalae</taxon>
        <taxon>rosids</taxon>
        <taxon>malvids</taxon>
        <taxon>Malvales</taxon>
        <taxon>Malvaceae</taxon>
        <taxon>Grewioideae</taxon>
        <taxon>Apeibeae</taxon>
        <taxon>Corchorus</taxon>
    </lineage>
</organism>
<sequence>MDHTISGEGLELSAVAAAKLVLKKEIAKRQVSGVDNVQWKPQKKFPLTRMGLIPAASIEPL</sequence>
<evidence type="ECO:0000313" key="2">
    <source>
        <dbReference type="Proteomes" id="UP000188268"/>
    </source>
</evidence>